<evidence type="ECO:0000313" key="1">
    <source>
        <dbReference type="EMBL" id="TVZ69544.1"/>
    </source>
</evidence>
<reference evidence="1" key="1">
    <citation type="submission" date="2019-06" db="EMBL/GenBank/DDBJ databases">
        <authorList>
            <person name="Deangelis K."/>
            <person name="Huntemann M."/>
            <person name="Clum A."/>
            <person name="Pillay M."/>
            <person name="Palaniappan K."/>
            <person name="Varghese N."/>
            <person name="Mikhailova N."/>
            <person name="Stamatis D."/>
            <person name="Reddy T."/>
            <person name="Daum C."/>
            <person name="Shapiro N."/>
            <person name="Ivanova N."/>
            <person name="Kyrpides N."/>
            <person name="Woyke T."/>
        </authorList>
    </citation>
    <scope>NUCLEOTIDE SEQUENCE [LARGE SCALE GENOMIC DNA]</scope>
    <source>
        <strain evidence="1">128R</strain>
    </source>
</reference>
<dbReference type="AlphaFoldDB" id="A0A559T4K9"/>
<proteinExistence type="predicted"/>
<gene>
    <name evidence="1" type="ORF">FHU10_2063</name>
</gene>
<name>A0A559T4K9_SERFO</name>
<sequence length="67" mass="8180">MHKNPVIFTRDILARYQISEKTLWKWRDKDKMPRAFLLPFPAPTIPGVPNRWRQSDVMEWEENNRKV</sequence>
<accession>A0A559T4K9</accession>
<organism evidence="1">
    <name type="scientific">Serratia fonticola</name>
    <dbReference type="NCBI Taxonomy" id="47917"/>
    <lineage>
        <taxon>Bacteria</taxon>
        <taxon>Pseudomonadati</taxon>
        <taxon>Pseudomonadota</taxon>
        <taxon>Gammaproteobacteria</taxon>
        <taxon>Enterobacterales</taxon>
        <taxon>Yersiniaceae</taxon>
        <taxon>Serratia</taxon>
    </lineage>
</organism>
<protein>
    <recommendedName>
        <fullName evidence="2">Excisionase</fullName>
    </recommendedName>
</protein>
<comment type="caution">
    <text evidence="1">The sequence shown here is derived from an EMBL/GenBank/DDBJ whole genome shotgun (WGS) entry which is preliminary data.</text>
</comment>
<dbReference type="OrthoDB" id="5297660at2"/>
<dbReference type="EMBL" id="VISQ01000001">
    <property type="protein sequence ID" value="TVZ69544.1"/>
    <property type="molecule type" value="Genomic_DNA"/>
</dbReference>
<reference evidence="1" key="2">
    <citation type="submission" date="2019-08" db="EMBL/GenBank/DDBJ databases">
        <title>Investigation of anaerobic lignin degradation for improved lignocellulosic biofuels.</title>
        <authorList>
            <person name="Deangelis K.PhD."/>
        </authorList>
    </citation>
    <scope>NUCLEOTIDE SEQUENCE [LARGE SCALE GENOMIC DNA]</scope>
    <source>
        <strain evidence="1">128R</strain>
    </source>
</reference>
<evidence type="ECO:0008006" key="2">
    <source>
        <dbReference type="Google" id="ProtNLM"/>
    </source>
</evidence>